<reference evidence="3 4" key="2">
    <citation type="submission" date="2018-11" db="EMBL/GenBank/DDBJ databases">
        <title>Genomic Encyclopedia of Type Strains, Phase IV (KMG-IV): sequencing the most valuable type-strain genomes for metagenomic binning, comparative biology and taxonomic classification.</title>
        <authorList>
            <person name="Goeker M."/>
        </authorList>
    </citation>
    <scope>NUCLEOTIDE SEQUENCE [LARGE SCALE GENOMIC DNA]</scope>
    <source>
        <strain evidence="3 4">DSM 27783</strain>
    </source>
</reference>
<proteinExistence type="predicted"/>
<reference evidence="5" key="1">
    <citation type="submission" date="2018-03" db="EMBL/GenBank/DDBJ databases">
        <title>A comparative analysis of the Nautiliaceae.</title>
        <authorList>
            <person name="Grosche A."/>
            <person name="Smedile F."/>
            <person name="Vetriani C."/>
        </authorList>
    </citation>
    <scope>NUCLEOTIDE SEQUENCE [LARGE SCALE GENOMIC DNA]</scope>
    <source>
        <strain evidence="5">TB6</strain>
    </source>
</reference>
<feature type="transmembrane region" description="Helical" evidence="1">
    <location>
        <begin position="225"/>
        <end position="245"/>
    </location>
</feature>
<dbReference type="RefSeq" id="WP_123351955.1">
    <property type="nucleotide sequence ID" value="NZ_CP027432.2"/>
</dbReference>
<organism evidence="3 4">
    <name type="scientific">Caminibacter pacificus</name>
    <dbReference type="NCBI Taxonomy" id="1424653"/>
    <lineage>
        <taxon>Bacteria</taxon>
        <taxon>Pseudomonadati</taxon>
        <taxon>Campylobacterota</taxon>
        <taxon>Epsilonproteobacteria</taxon>
        <taxon>Nautiliales</taxon>
        <taxon>Nautiliaceae</taxon>
        <taxon>Caminibacter</taxon>
    </lineage>
</organism>
<sequence>MKLTKEIIISIAALIAFAFTPLFNKISQNYIDNSLKQAAVSYAITRSINAAVSIVQNSSVSLGVGIQGNVAIGEALDPINDATERFSDLLTLSIWTLGAEKVLFELSNLPLFIAIVIVLALINIYFKSKFLSKLLILMIVLKIFIPFSSAVSFYSDKYLFSPQIQKINKELKPYVKEIKIEQKNQSFWDRIKQKATTFEEIKAYAAYYLSNTAKIINALINLGSIYLGKLLLNILILPLIFVYIVKNIRLE</sequence>
<keyword evidence="1" id="KW-0812">Transmembrane</keyword>
<keyword evidence="5" id="KW-1185">Reference proteome</keyword>
<keyword evidence="1" id="KW-1133">Transmembrane helix</keyword>
<feature type="transmembrane region" description="Helical" evidence="1">
    <location>
        <begin position="7"/>
        <end position="24"/>
    </location>
</feature>
<feature type="transmembrane region" description="Helical" evidence="1">
    <location>
        <begin position="134"/>
        <end position="154"/>
    </location>
</feature>
<evidence type="ECO:0000313" key="4">
    <source>
        <dbReference type="Proteomes" id="UP000272781"/>
    </source>
</evidence>
<evidence type="ECO:0000313" key="5">
    <source>
        <dbReference type="Proteomes" id="UP000298805"/>
    </source>
</evidence>
<accession>A0AAJ4RE34</accession>
<reference evidence="2" key="3">
    <citation type="submission" date="2019-06" db="EMBL/GenBank/DDBJ databases">
        <title>A comparative analysis of the Nautiliaceae.</title>
        <authorList>
            <person name="Grosche A."/>
            <person name="Smedile F."/>
            <person name="Vetriani C."/>
        </authorList>
    </citation>
    <scope>NUCLEOTIDE SEQUENCE</scope>
    <source>
        <strain evidence="2">TB6</strain>
    </source>
</reference>
<evidence type="ECO:0000313" key="2">
    <source>
        <dbReference type="EMBL" id="QCI28229.1"/>
    </source>
</evidence>
<feature type="transmembrane region" description="Helical" evidence="1">
    <location>
        <begin position="102"/>
        <end position="122"/>
    </location>
</feature>
<dbReference type="EMBL" id="CP027432">
    <property type="protein sequence ID" value="QCI28229.1"/>
    <property type="molecule type" value="Genomic_DNA"/>
</dbReference>
<dbReference type="AlphaFoldDB" id="A0AAJ4RE34"/>
<dbReference type="Proteomes" id="UP000272781">
    <property type="component" value="Unassembled WGS sequence"/>
</dbReference>
<evidence type="ECO:0000313" key="3">
    <source>
        <dbReference type="EMBL" id="ROR41057.1"/>
    </source>
</evidence>
<name>A0AAJ4RE34_9BACT</name>
<evidence type="ECO:0000256" key="1">
    <source>
        <dbReference type="SAM" id="Phobius"/>
    </source>
</evidence>
<keyword evidence="1" id="KW-0472">Membrane</keyword>
<dbReference type="Proteomes" id="UP000298805">
    <property type="component" value="Chromosome"/>
</dbReference>
<gene>
    <name evidence="2" type="ORF">C6V80_04440</name>
    <name evidence="3" type="ORF">EDC58_0541</name>
</gene>
<dbReference type="EMBL" id="RJVK01000001">
    <property type="protein sequence ID" value="ROR41057.1"/>
    <property type="molecule type" value="Genomic_DNA"/>
</dbReference>
<protein>
    <submittedName>
        <fullName evidence="3">Uncharacterized protein</fullName>
    </submittedName>
</protein>